<feature type="domain" description="Gammaproteobacterial periplasmic sensor" evidence="2">
    <location>
        <begin position="40"/>
        <end position="159"/>
    </location>
</feature>
<evidence type="ECO:0000256" key="1">
    <source>
        <dbReference type="SAM" id="Phobius"/>
    </source>
</evidence>
<proteinExistence type="predicted"/>
<feature type="transmembrane region" description="Helical" evidence="1">
    <location>
        <begin position="161"/>
        <end position="181"/>
    </location>
</feature>
<dbReference type="Gene3D" id="6.10.340.10">
    <property type="match status" value="1"/>
</dbReference>
<dbReference type="Pfam" id="PF17154">
    <property type="entry name" value="GAPES3"/>
    <property type="match status" value="1"/>
</dbReference>
<protein>
    <submittedName>
        <fullName evidence="3">Signal sensing protein</fullName>
    </submittedName>
</protein>
<evidence type="ECO:0000259" key="2">
    <source>
        <dbReference type="Pfam" id="PF17154"/>
    </source>
</evidence>
<name>A0A379FAA9_PROVU</name>
<organism evidence="3 4">
    <name type="scientific">Proteus vulgaris</name>
    <dbReference type="NCBI Taxonomy" id="585"/>
    <lineage>
        <taxon>Bacteria</taxon>
        <taxon>Pseudomonadati</taxon>
        <taxon>Pseudomonadota</taxon>
        <taxon>Gammaproteobacteria</taxon>
        <taxon>Enterobacterales</taxon>
        <taxon>Morganellaceae</taxon>
        <taxon>Proteus</taxon>
    </lineage>
</organism>
<feature type="transmembrane region" description="Helical" evidence="1">
    <location>
        <begin position="15"/>
        <end position="38"/>
    </location>
</feature>
<keyword evidence="1" id="KW-0812">Transmembrane</keyword>
<dbReference type="InterPro" id="IPR033419">
    <property type="entry name" value="GAPES3"/>
</dbReference>
<evidence type="ECO:0000313" key="3">
    <source>
        <dbReference type="EMBL" id="SUC16233.1"/>
    </source>
</evidence>
<dbReference type="AlphaFoldDB" id="A0A379FAA9"/>
<reference evidence="3 4" key="1">
    <citation type="submission" date="2018-06" db="EMBL/GenBank/DDBJ databases">
        <authorList>
            <consortium name="Pathogen Informatics"/>
            <person name="Doyle S."/>
        </authorList>
    </citation>
    <scope>NUCLEOTIDE SEQUENCE [LARGE SCALE GENOMIC DNA]</scope>
    <source>
        <strain evidence="3 4">NCTC10376</strain>
    </source>
</reference>
<keyword evidence="1" id="KW-1133">Transmembrane helix</keyword>
<keyword evidence="1" id="KW-0472">Membrane</keyword>
<gene>
    <name evidence="3" type="primary">yhjK</name>
    <name evidence="3" type="ORF">NCTC10376_02124</name>
</gene>
<dbReference type="Proteomes" id="UP000254331">
    <property type="component" value="Unassembled WGS sequence"/>
</dbReference>
<dbReference type="EMBL" id="UGTW01000001">
    <property type="protein sequence ID" value="SUC16233.1"/>
    <property type="molecule type" value="Genomic_DNA"/>
</dbReference>
<evidence type="ECO:0000313" key="4">
    <source>
        <dbReference type="Proteomes" id="UP000254331"/>
    </source>
</evidence>
<sequence length="237" mass="26399">MMKPHLKHSLTIKQMAAVAGVTLVTIAIFISIQLIYLIDQRREDYQNQLFNAGVSIQQPLADALLRSDLNDAKKQIIGLKATGILGKAIVMQPENIQVMSLDFAPKKEVSDFSSWLFGIPVETVVPLQPLGITSTDDKSYTGYLILQADTNRFYRFASNTVALMLTTYLLMGLILTVAISWCINRIVVKPLRQIAVTLNKDSQVSALSCPESHRDDEIGLLVKGYNHQKSDRKLPKV</sequence>
<accession>A0A379FAA9</accession>